<dbReference type="Proteomes" id="UP000192569">
    <property type="component" value="Chromosome I"/>
</dbReference>
<dbReference type="AlphaFoldDB" id="A0A1W1VS10"/>
<protein>
    <submittedName>
        <fullName evidence="1">Uncharacterized protein</fullName>
    </submittedName>
</protein>
<dbReference type="RefSeq" id="WP_157109812.1">
    <property type="nucleotide sequence ID" value="NZ_LT838272.1"/>
</dbReference>
<dbReference type="OrthoDB" id="9805883at2"/>
<dbReference type="EMBL" id="LT838272">
    <property type="protein sequence ID" value="SMB96053.1"/>
    <property type="molecule type" value="Genomic_DNA"/>
</dbReference>
<name>A0A1W1VS10_9FIRM</name>
<gene>
    <name evidence="1" type="ORF">SAMN00808754_1391</name>
</gene>
<organism evidence="1 2">
    <name type="scientific">Thermanaeromonas toyohensis ToBE</name>
    <dbReference type="NCBI Taxonomy" id="698762"/>
    <lineage>
        <taxon>Bacteria</taxon>
        <taxon>Bacillati</taxon>
        <taxon>Bacillota</taxon>
        <taxon>Clostridia</taxon>
        <taxon>Neomoorellales</taxon>
        <taxon>Neomoorellaceae</taxon>
        <taxon>Thermanaeromonas</taxon>
    </lineage>
</organism>
<evidence type="ECO:0000313" key="1">
    <source>
        <dbReference type="EMBL" id="SMB96053.1"/>
    </source>
</evidence>
<keyword evidence="2" id="KW-1185">Reference proteome</keyword>
<reference evidence="1 2" key="1">
    <citation type="submission" date="2017-04" db="EMBL/GenBank/DDBJ databases">
        <authorList>
            <person name="Afonso C.L."/>
            <person name="Miller P.J."/>
            <person name="Scott M.A."/>
            <person name="Spackman E."/>
            <person name="Goraichik I."/>
            <person name="Dimitrov K.M."/>
            <person name="Suarez D.L."/>
            <person name="Swayne D.E."/>
        </authorList>
    </citation>
    <scope>NUCLEOTIDE SEQUENCE [LARGE SCALE GENOMIC DNA]</scope>
    <source>
        <strain evidence="1 2">ToBE</strain>
    </source>
</reference>
<sequence length="159" mass="17972">MVPYDFARQLKIGKAGERKLNGLWKNVRIVDVSDDPGWRGTGIDRVLELVDGRKVPVEYKTDCIAHRTGNLVFEIISDDVTGTPGWGLASKAEYLVYLLEGTEEVYVIRLPALRRWVLKRVSSFRTVEADNGVYRTVSLLVPLLELEGLPFVKKLKLSK</sequence>
<accession>A0A1W1VS10</accession>
<dbReference type="STRING" id="698762.SAMN00808754_1391"/>
<evidence type="ECO:0000313" key="2">
    <source>
        <dbReference type="Proteomes" id="UP000192569"/>
    </source>
</evidence>
<proteinExistence type="predicted"/>